<evidence type="ECO:0000259" key="14">
    <source>
        <dbReference type="Pfam" id="PF00593"/>
    </source>
</evidence>
<evidence type="ECO:0000256" key="2">
    <source>
        <dbReference type="ARBA" id="ARBA00008143"/>
    </source>
</evidence>
<proteinExistence type="inferred from homology"/>
<dbReference type="PROSITE" id="PS52016">
    <property type="entry name" value="TONB_DEPENDENT_REC_3"/>
    <property type="match status" value="1"/>
</dbReference>
<dbReference type="InterPro" id="IPR039426">
    <property type="entry name" value="TonB-dep_rcpt-like"/>
</dbReference>
<dbReference type="GO" id="GO:0009279">
    <property type="term" value="C:cell outer membrane"/>
    <property type="evidence" value="ECO:0007669"/>
    <property type="project" value="UniProtKB-SubCell"/>
</dbReference>
<keyword evidence="3 11" id="KW-0813">Transport</keyword>
<name>A0A0A7EM32_9GAMM</name>
<keyword evidence="6 13" id="KW-0732">Signal</keyword>
<dbReference type="PANTHER" id="PTHR30069">
    <property type="entry name" value="TONB-DEPENDENT OUTER MEMBRANE RECEPTOR"/>
    <property type="match status" value="1"/>
</dbReference>
<keyword evidence="10 11" id="KW-0998">Cell outer membrane</keyword>
<dbReference type="Gene3D" id="2.40.170.20">
    <property type="entry name" value="TonB-dependent receptor, beta-barrel domain"/>
    <property type="match status" value="1"/>
</dbReference>
<comment type="similarity">
    <text evidence="2">Belongs to the TonB-dependent receptor family. Hemoglobin/haptoglobin binding protein subfamily.</text>
</comment>
<dbReference type="InterPro" id="IPR036942">
    <property type="entry name" value="Beta-barrel_TonB_sf"/>
</dbReference>
<evidence type="ECO:0000256" key="7">
    <source>
        <dbReference type="ARBA" id="ARBA00023077"/>
    </source>
</evidence>
<keyword evidence="7 12" id="KW-0798">TonB box</keyword>
<evidence type="ECO:0000256" key="1">
    <source>
        <dbReference type="ARBA" id="ARBA00004571"/>
    </source>
</evidence>
<comment type="subcellular location">
    <subcellularLocation>
        <location evidence="1 11">Cell outer membrane</location>
        <topology evidence="1 11">Multi-pass membrane protein</topology>
    </subcellularLocation>
</comment>
<evidence type="ECO:0000313" key="16">
    <source>
        <dbReference type="EMBL" id="AIY67694.1"/>
    </source>
</evidence>
<evidence type="ECO:0000256" key="9">
    <source>
        <dbReference type="ARBA" id="ARBA00023170"/>
    </source>
</evidence>
<feature type="signal peptide" evidence="13">
    <location>
        <begin position="1"/>
        <end position="23"/>
    </location>
</feature>
<evidence type="ECO:0000259" key="15">
    <source>
        <dbReference type="Pfam" id="PF07715"/>
    </source>
</evidence>
<dbReference type="GO" id="GO:0044718">
    <property type="term" value="P:siderophore transmembrane transport"/>
    <property type="evidence" value="ECO:0007669"/>
    <property type="project" value="TreeGrafter"/>
</dbReference>
<dbReference type="STRING" id="1348114.OM33_19465"/>
<protein>
    <recommendedName>
        <fullName evidence="18">Ferric-rhodotorulic acid transporter</fullName>
    </recommendedName>
</protein>
<dbReference type="SUPFAM" id="SSF56935">
    <property type="entry name" value="Porins"/>
    <property type="match status" value="1"/>
</dbReference>
<dbReference type="eggNOG" id="COG4771">
    <property type="taxonomic scope" value="Bacteria"/>
</dbReference>
<dbReference type="KEGG" id="pseo:OM33_19465"/>
<dbReference type="PANTHER" id="PTHR30069:SF29">
    <property type="entry name" value="HEMOGLOBIN AND HEMOGLOBIN-HAPTOGLOBIN-BINDING PROTEIN 1-RELATED"/>
    <property type="match status" value="1"/>
</dbReference>
<keyword evidence="17" id="KW-1185">Reference proteome</keyword>
<dbReference type="Pfam" id="PF07715">
    <property type="entry name" value="Plug"/>
    <property type="match status" value="1"/>
</dbReference>
<dbReference type="AlphaFoldDB" id="A0A0A7EM32"/>
<dbReference type="Pfam" id="PF00593">
    <property type="entry name" value="TonB_dep_Rec_b-barrel"/>
    <property type="match status" value="1"/>
</dbReference>
<sequence>MPKLFYYCLCCVLLLAVTSRCFATSNSSQPDLFSLDIAQLSQLEVTIASNTSETKATAPSTITVFDEQKLASLGVINAFDVLNYVPGMQMARGDWVGAVPKEHARGVRLDNGYLLILLDGVRLNETSFGKATVYTPFIAASVLERVEIIRGPGSALYGSNAFLGVVNFITKKQHQELALSLGENGYQALNASYHLKKNDIAFNANLSLQQANGESYNEAVEEVNDPLKHLFLNAQVTYENTKLTLHLIENQLDEFINLGGYSKDNVHKSQSMSATLSHMLWQDEKNTFDGLISYANFQIDSSGMVLPKELGIVSEDFLTGPNWRTQWSKLKLAHRYILDDSKQFNSGIEYRHASQYQAGVTTNYYDYQSELIIPDDSNYLGSLVRLDNIPEFAALRASHDFYGVFSQLKWQLDEKWLLFIGARYDDIQGIDSKLSPRFSAIWKPINHHSFKLQYGESFRTPVNNELYSSDSVTKGNPDLTSEYVKTSELVWLYTDTNLSLETVIFHNQLRDFINLVPIEGNSFFTFDNTVNENITGVEFSASKAFSKLNVLVNYTQLFDDPINASFKRFANLSLRYPTSFATLYLNTIWRDKIDEALSEETQFFQASYSLVNFKMEREFGKHSVSLSAENLLDKEYAIFDPRVWNGAVPGKGRNLRVNYQFNFN</sequence>
<evidence type="ECO:0000256" key="10">
    <source>
        <dbReference type="ARBA" id="ARBA00023237"/>
    </source>
</evidence>
<evidence type="ECO:0000256" key="3">
    <source>
        <dbReference type="ARBA" id="ARBA00022448"/>
    </source>
</evidence>
<keyword evidence="5 11" id="KW-0812">Transmembrane</keyword>
<evidence type="ECO:0000256" key="11">
    <source>
        <dbReference type="PROSITE-ProRule" id="PRU01360"/>
    </source>
</evidence>
<evidence type="ECO:0000256" key="13">
    <source>
        <dbReference type="SAM" id="SignalP"/>
    </source>
</evidence>
<evidence type="ECO:0000256" key="5">
    <source>
        <dbReference type="ARBA" id="ARBA00022692"/>
    </source>
</evidence>
<keyword evidence="4 11" id="KW-1134">Transmembrane beta strand</keyword>
<evidence type="ECO:0000313" key="17">
    <source>
        <dbReference type="Proteomes" id="UP000030341"/>
    </source>
</evidence>
<evidence type="ECO:0000256" key="4">
    <source>
        <dbReference type="ARBA" id="ARBA00022452"/>
    </source>
</evidence>
<feature type="domain" description="TonB-dependent receptor-like beta-barrel" evidence="14">
    <location>
        <begin position="258"/>
        <end position="631"/>
    </location>
</feature>
<feature type="chain" id="PRO_5002038154" description="Ferric-rhodotorulic acid transporter" evidence="13">
    <location>
        <begin position="24"/>
        <end position="664"/>
    </location>
</feature>
<accession>A0A0A7EM32</accession>
<dbReference type="Gene3D" id="2.170.130.10">
    <property type="entry name" value="TonB-dependent receptor, plug domain"/>
    <property type="match status" value="1"/>
</dbReference>
<evidence type="ECO:0000256" key="12">
    <source>
        <dbReference type="RuleBase" id="RU003357"/>
    </source>
</evidence>
<keyword evidence="8 11" id="KW-0472">Membrane</keyword>
<dbReference type="InterPro" id="IPR012910">
    <property type="entry name" value="Plug_dom"/>
</dbReference>
<evidence type="ECO:0000256" key="8">
    <source>
        <dbReference type="ARBA" id="ARBA00023136"/>
    </source>
</evidence>
<reference evidence="16 17" key="1">
    <citation type="submission" date="2014-11" db="EMBL/GenBank/DDBJ databases">
        <title>Complete Genome Sequence of Pseudoalteromonas sp. Strain OCN003 Isolated from Kaneohe Bay, Oahu, Hawaii.</title>
        <authorList>
            <person name="Beurmann S."/>
            <person name="Videau P."/>
            <person name="Ushijima B."/>
            <person name="Smith A.M."/>
            <person name="Aeby G.S."/>
            <person name="Callahan S.M."/>
            <person name="Belcaid M."/>
        </authorList>
    </citation>
    <scope>NUCLEOTIDE SEQUENCE [LARGE SCALE GENOMIC DNA]</scope>
    <source>
        <strain evidence="16 17">OCN003</strain>
    </source>
</reference>
<dbReference type="GO" id="GO:0015344">
    <property type="term" value="F:siderophore uptake transmembrane transporter activity"/>
    <property type="evidence" value="ECO:0007669"/>
    <property type="project" value="TreeGrafter"/>
</dbReference>
<keyword evidence="9" id="KW-0675">Receptor</keyword>
<dbReference type="EMBL" id="CP009889">
    <property type="protein sequence ID" value="AIY67694.1"/>
    <property type="molecule type" value="Genomic_DNA"/>
</dbReference>
<dbReference type="InterPro" id="IPR000531">
    <property type="entry name" value="Beta-barrel_TonB"/>
</dbReference>
<dbReference type="Proteomes" id="UP000030341">
    <property type="component" value="Chromosome 2"/>
</dbReference>
<dbReference type="InterPro" id="IPR037066">
    <property type="entry name" value="Plug_dom_sf"/>
</dbReference>
<gene>
    <name evidence="16" type="ORF">OM33_19465</name>
</gene>
<dbReference type="HOGENOM" id="CLU_008287_18_3_6"/>
<feature type="domain" description="TonB-dependent receptor plug" evidence="15">
    <location>
        <begin position="55"/>
        <end position="165"/>
    </location>
</feature>
<evidence type="ECO:0008006" key="18">
    <source>
        <dbReference type="Google" id="ProtNLM"/>
    </source>
</evidence>
<organism evidence="16 17">
    <name type="scientific">Pseudoalteromonas piratica</name>
    <dbReference type="NCBI Taxonomy" id="1348114"/>
    <lineage>
        <taxon>Bacteria</taxon>
        <taxon>Pseudomonadati</taxon>
        <taxon>Pseudomonadota</taxon>
        <taxon>Gammaproteobacteria</taxon>
        <taxon>Alteromonadales</taxon>
        <taxon>Pseudoalteromonadaceae</taxon>
        <taxon>Pseudoalteromonas</taxon>
    </lineage>
</organism>
<evidence type="ECO:0000256" key="6">
    <source>
        <dbReference type="ARBA" id="ARBA00022729"/>
    </source>
</evidence>